<dbReference type="Pfam" id="PF03050">
    <property type="entry name" value="DDE_Tnp_IS66"/>
    <property type="match status" value="1"/>
</dbReference>
<dbReference type="Proteomes" id="UP000242818">
    <property type="component" value="Unassembled WGS sequence"/>
</dbReference>
<dbReference type="AlphaFoldDB" id="A0A1C4DJC9"/>
<feature type="domain" description="Transposase IS66 central" evidence="1">
    <location>
        <begin position="3"/>
        <end position="44"/>
    </location>
</feature>
<evidence type="ECO:0000313" key="2">
    <source>
        <dbReference type="EMBL" id="SCC31402.1"/>
    </source>
</evidence>
<protein>
    <submittedName>
        <fullName evidence="2">Transposase IS66 family protein</fullName>
    </submittedName>
</protein>
<evidence type="ECO:0000259" key="1">
    <source>
        <dbReference type="Pfam" id="PF03050"/>
    </source>
</evidence>
<keyword evidence="3" id="KW-1185">Reference proteome</keyword>
<sequence>MFKDHLQTDGYAVYEKVVGKDITVVCCLTHALRKMLDVQTNDKSRV</sequence>
<evidence type="ECO:0000313" key="3">
    <source>
        <dbReference type="Proteomes" id="UP000242818"/>
    </source>
</evidence>
<proteinExistence type="predicted"/>
<dbReference type="EMBL" id="FMAR01000005">
    <property type="protein sequence ID" value="SCC31402.1"/>
    <property type="molecule type" value="Genomic_DNA"/>
</dbReference>
<reference evidence="2 3" key="1">
    <citation type="submission" date="2016-08" db="EMBL/GenBank/DDBJ databases">
        <authorList>
            <person name="Seilhamer J.J."/>
        </authorList>
    </citation>
    <scope>NUCLEOTIDE SEQUENCE [LARGE SCALE GENOMIC DNA]</scope>
    <source>
        <strain evidence="2 3">A37T2</strain>
    </source>
</reference>
<dbReference type="InterPro" id="IPR004291">
    <property type="entry name" value="Transposase_IS66_central"/>
</dbReference>
<name>A0A1C4DJC9_9BACT</name>
<gene>
    <name evidence="2" type="ORF">GA0116948_105304</name>
</gene>
<accession>A0A1C4DJC9</accession>
<organism evidence="2 3">
    <name type="scientific">Chitinophaga costaii</name>
    <dbReference type="NCBI Taxonomy" id="1335309"/>
    <lineage>
        <taxon>Bacteria</taxon>
        <taxon>Pseudomonadati</taxon>
        <taxon>Bacteroidota</taxon>
        <taxon>Chitinophagia</taxon>
        <taxon>Chitinophagales</taxon>
        <taxon>Chitinophagaceae</taxon>
        <taxon>Chitinophaga</taxon>
    </lineage>
</organism>